<feature type="region of interest" description="Disordered" evidence="1">
    <location>
        <begin position="176"/>
        <end position="218"/>
    </location>
</feature>
<accession>A0A143BUK7</accession>
<dbReference type="AlphaFoldDB" id="A0A143BUK7"/>
<evidence type="ECO:0000313" key="4">
    <source>
        <dbReference type="Proteomes" id="UP000076096"/>
    </source>
</evidence>
<keyword evidence="2" id="KW-1133">Transmembrane helix</keyword>
<keyword evidence="4" id="KW-1185">Reference proteome</keyword>
<sequence>MDLIAVLTRAGTMVVTEYVDGALIGPPGRNWTTCDGLRDDEPVKPHGGIFANSEPCRGALRRQVRAEAMAMATVRARAIRCAGGAVIALLAALAVLIHHETAAVLDAPAQHATHSTHIGHAMPGMASSSAAATRQVSDLAHADRFGAPAPAHGIDGSTCAVPGMQHCTTGNVEVLKLPTPQGTPTQTASPYQAQPGPRPAGTVGRAPPDLSVLSRLRI</sequence>
<feature type="transmembrane region" description="Helical" evidence="2">
    <location>
        <begin position="78"/>
        <end position="97"/>
    </location>
</feature>
<reference evidence="4" key="1">
    <citation type="submission" date="2016-04" db="EMBL/GenBank/DDBJ databases">
        <authorList>
            <person name="Zhang B."/>
        </authorList>
    </citation>
    <scope>NUCLEOTIDE SEQUENCE [LARGE SCALE GENOMIC DNA]</scope>
    <source>
        <strain evidence="4">S10</strain>
    </source>
</reference>
<dbReference type="KEGG" id="stsi:A4E84_03005"/>
<protein>
    <submittedName>
        <fullName evidence="3">Uncharacterized protein</fullName>
    </submittedName>
</protein>
<dbReference type="EMBL" id="CP015098">
    <property type="protein sequence ID" value="AMW08580.1"/>
    <property type="molecule type" value="Genomic_DNA"/>
</dbReference>
<name>A0A143BUK7_9ACTN</name>
<dbReference type="STRING" id="1783515.A4E84_03005"/>
<evidence type="ECO:0000313" key="3">
    <source>
        <dbReference type="EMBL" id="AMW08580.1"/>
    </source>
</evidence>
<proteinExistence type="predicted"/>
<evidence type="ECO:0000256" key="1">
    <source>
        <dbReference type="SAM" id="MobiDB-lite"/>
    </source>
</evidence>
<dbReference type="Proteomes" id="UP000076096">
    <property type="component" value="Chromosome"/>
</dbReference>
<keyword evidence="2" id="KW-0812">Transmembrane</keyword>
<evidence type="ECO:0000256" key="2">
    <source>
        <dbReference type="SAM" id="Phobius"/>
    </source>
</evidence>
<feature type="compositionally biased region" description="Polar residues" evidence="1">
    <location>
        <begin position="180"/>
        <end position="192"/>
    </location>
</feature>
<keyword evidence="2" id="KW-0472">Membrane</keyword>
<gene>
    <name evidence="3" type="ORF">A4E84_03005</name>
</gene>
<organism evidence="3 4">
    <name type="scientific">Streptomyces qaidamensis</name>
    <dbReference type="NCBI Taxonomy" id="1783515"/>
    <lineage>
        <taxon>Bacteria</taxon>
        <taxon>Bacillati</taxon>
        <taxon>Actinomycetota</taxon>
        <taxon>Actinomycetes</taxon>
        <taxon>Kitasatosporales</taxon>
        <taxon>Streptomycetaceae</taxon>
        <taxon>Streptomyces</taxon>
        <taxon>Streptomyces aurantiacus group</taxon>
    </lineage>
</organism>